<dbReference type="EMBL" id="NMUH01015608">
    <property type="protein sequence ID" value="MQM23262.1"/>
    <property type="molecule type" value="Genomic_DNA"/>
</dbReference>
<name>A0A843XW02_COLES</name>
<reference evidence="2" key="1">
    <citation type="submission" date="2017-07" db="EMBL/GenBank/DDBJ databases">
        <title>Taro Niue Genome Assembly and Annotation.</title>
        <authorList>
            <person name="Atibalentja N."/>
            <person name="Keating K."/>
            <person name="Fields C.J."/>
        </authorList>
    </citation>
    <scope>NUCLEOTIDE SEQUENCE</scope>
    <source>
        <strain evidence="2">Niue_2</strain>
        <tissue evidence="2">Leaf</tissue>
    </source>
</reference>
<gene>
    <name evidence="2" type="ORF">Taro_056325</name>
</gene>
<keyword evidence="3" id="KW-1185">Reference proteome</keyword>
<comment type="caution">
    <text evidence="2">The sequence shown here is derived from an EMBL/GenBank/DDBJ whole genome shotgun (WGS) entry which is preliminary data.</text>
</comment>
<dbReference type="Proteomes" id="UP000652761">
    <property type="component" value="Unassembled WGS sequence"/>
</dbReference>
<accession>A0A843XW02</accession>
<feature type="compositionally biased region" description="Basic and acidic residues" evidence="1">
    <location>
        <begin position="1"/>
        <end position="23"/>
    </location>
</feature>
<sequence>MSKNDRNIRERQEMAETPGKEQSKSNVGKSKFKESDYDQIYPQRPEYILRPNVKVLRDQL</sequence>
<protein>
    <submittedName>
        <fullName evidence="2">Uncharacterized protein</fullName>
    </submittedName>
</protein>
<dbReference type="AlphaFoldDB" id="A0A843XW02"/>
<evidence type="ECO:0000256" key="1">
    <source>
        <dbReference type="SAM" id="MobiDB-lite"/>
    </source>
</evidence>
<feature type="region of interest" description="Disordered" evidence="1">
    <location>
        <begin position="1"/>
        <end position="40"/>
    </location>
</feature>
<proteinExistence type="predicted"/>
<organism evidence="2 3">
    <name type="scientific">Colocasia esculenta</name>
    <name type="common">Wild taro</name>
    <name type="synonym">Arum esculentum</name>
    <dbReference type="NCBI Taxonomy" id="4460"/>
    <lineage>
        <taxon>Eukaryota</taxon>
        <taxon>Viridiplantae</taxon>
        <taxon>Streptophyta</taxon>
        <taxon>Embryophyta</taxon>
        <taxon>Tracheophyta</taxon>
        <taxon>Spermatophyta</taxon>
        <taxon>Magnoliopsida</taxon>
        <taxon>Liliopsida</taxon>
        <taxon>Araceae</taxon>
        <taxon>Aroideae</taxon>
        <taxon>Colocasieae</taxon>
        <taxon>Colocasia</taxon>
    </lineage>
</organism>
<evidence type="ECO:0000313" key="3">
    <source>
        <dbReference type="Proteomes" id="UP000652761"/>
    </source>
</evidence>
<evidence type="ECO:0000313" key="2">
    <source>
        <dbReference type="EMBL" id="MQM23262.1"/>
    </source>
</evidence>